<evidence type="ECO:0000256" key="4">
    <source>
        <dbReference type="ARBA" id="ARBA00023136"/>
    </source>
</evidence>
<evidence type="ECO:0000256" key="5">
    <source>
        <dbReference type="SAM" id="Phobius"/>
    </source>
</evidence>
<comment type="subcellular location">
    <subcellularLocation>
        <location evidence="1">Membrane</location>
        <topology evidence="1">Multi-pass membrane protein</topology>
    </subcellularLocation>
</comment>
<sequence length="117" mass="11552">MLFIAYVTVTVVTIAANAGMAAADFARARFVLGNSAEVGVPAAWVPYLGAAKAAGAAGLLLGLVGVPFIGVAAAAGLVLFFVGAVAAHVRARVFHNFAFPGGYLALAVASLALAAAH</sequence>
<dbReference type="EMBL" id="JADBDZ010000001">
    <property type="protein sequence ID" value="MBE1534001.1"/>
    <property type="molecule type" value="Genomic_DNA"/>
</dbReference>
<dbReference type="InterPro" id="IPR032808">
    <property type="entry name" value="DoxX"/>
</dbReference>
<proteinExistence type="predicted"/>
<evidence type="ECO:0000313" key="7">
    <source>
        <dbReference type="Proteomes" id="UP000627838"/>
    </source>
</evidence>
<comment type="caution">
    <text evidence="6">The sequence shown here is derived from an EMBL/GenBank/DDBJ whole genome shotgun (WGS) entry which is preliminary data.</text>
</comment>
<organism evidence="6 7">
    <name type="scientific">Actinomadura algeriensis</name>
    <dbReference type="NCBI Taxonomy" id="1679523"/>
    <lineage>
        <taxon>Bacteria</taxon>
        <taxon>Bacillati</taxon>
        <taxon>Actinomycetota</taxon>
        <taxon>Actinomycetes</taxon>
        <taxon>Streptosporangiales</taxon>
        <taxon>Thermomonosporaceae</taxon>
        <taxon>Actinomadura</taxon>
    </lineage>
</organism>
<evidence type="ECO:0000313" key="6">
    <source>
        <dbReference type="EMBL" id="MBE1534001.1"/>
    </source>
</evidence>
<gene>
    <name evidence="6" type="ORF">H4W34_003834</name>
</gene>
<keyword evidence="2 5" id="KW-0812">Transmembrane</keyword>
<evidence type="ECO:0000256" key="1">
    <source>
        <dbReference type="ARBA" id="ARBA00004141"/>
    </source>
</evidence>
<feature type="transmembrane region" description="Helical" evidence="5">
    <location>
        <begin position="97"/>
        <end position="116"/>
    </location>
</feature>
<keyword evidence="4 5" id="KW-0472">Membrane</keyword>
<keyword evidence="7" id="KW-1185">Reference proteome</keyword>
<dbReference type="RefSeq" id="WP_404800180.1">
    <property type="nucleotide sequence ID" value="NZ_JADBDZ010000001.1"/>
</dbReference>
<dbReference type="Pfam" id="PF13564">
    <property type="entry name" value="DoxX_2"/>
    <property type="match status" value="1"/>
</dbReference>
<feature type="transmembrane region" description="Helical" evidence="5">
    <location>
        <begin position="57"/>
        <end position="85"/>
    </location>
</feature>
<name>A0ABR9JUE6_9ACTN</name>
<evidence type="ECO:0000256" key="3">
    <source>
        <dbReference type="ARBA" id="ARBA00022989"/>
    </source>
</evidence>
<evidence type="ECO:0008006" key="8">
    <source>
        <dbReference type="Google" id="ProtNLM"/>
    </source>
</evidence>
<keyword evidence="3 5" id="KW-1133">Transmembrane helix</keyword>
<dbReference type="Proteomes" id="UP000627838">
    <property type="component" value="Unassembled WGS sequence"/>
</dbReference>
<protein>
    <recommendedName>
        <fullName evidence="8">DoxX family protein</fullName>
    </recommendedName>
</protein>
<accession>A0ABR9JUE6</accession>
<reference evidence="6 7" key="1">
    <citation type="submission" date="2020-10" db="EMBL/GenBank/DDBJ databases">
        <title>Sequencing the genomes of 1000 actinobacteria strains.</title>
        <authorList>
            <person name="Klenk H.-P."/>
        </authorList>
    </citation>
    <scope>NUCLEOTIDE SEQUENCE [LARGE SCALE GENOMIC DNA]</scope>
    <source>
        <strain evidence="6 7">DSM 46744</strain>
    </source>
</reference>
<evidence type="ECO:0000256" key="2">
    <source>
        <dbReference type="ARBA" id="ARBA00022692"/>
    </source>
</evidence>